<dbReference type="InterPro" id="IPR016192">
    <property type="entry name" value="APOBEC/CMP_deaminase_Zn-bd"/>
</dbReference>
<dbReference type="PANTHER" id="PTHR11644:SF2">
    <property type="entry name" value="CYTIDINE DEAMINASE"/>
    <property type="match status" value="1"/>
</dbReference>
<keyword evidence="8 13" id="KW-0862">Zinc</keyword>
<dbReference type="Gene3D" id="3.40.140.10">
    <property type="entry name" value="Cytidine Deaminase, domain 2"/>
    <property type="match status" value="1"/>
</dbReference>
<feature type="binding site" evidence="13">
    <location>
        <position position="86"/>
    </location>
    <ligand>
        <name>Zn(2+)</name>
        <dbReference type="ChEBI" id="CHEBI:29105"/>
        <note>catalytic</note>
    </ligand>
</feature>
<dbReference type="CDD" id="cd01283">
    <property type="entry name" value="cytidine_deaminase"/>
    <property type="match status" value="1"/>
</dbReference>
<protein>
    <recommendedName>
        <fullName evidence="5 14">Cytidine deaminase</fullName>
        <ecNumber evidence="4 14">3.5.4.5</ecNumber>
    </recommendedName>
    <alternativeName>
        <fullName evidence="9 14">Cytidine aminohydrolase</fullName>
    </alternativeName>
</protein>
<reference evidence="16 17" key="1">
    <citation type="journal article" date="2012" name="Extremophiles">
        <title>Thermotomaculum hydrothermale gen. nov., sp. nov., a novel heterotrophic thermophile within the phylum Acidobacteria from a deep-sea hydrothermal vent chimney in the Southern Okinawa Trough.</title>
        <authorList>
            <person name="Izumi H."/>
            <person name="Nunoura T."/>
            <person name="Miyazaki M."/>
            <person name="Mino S."/>
            <person name="Toki T."/>
            <person name="Takai K."/>
            <person name="Sako Y."/>
            <person name="Sawabe T."/>
            <person name="Nakagawa S."/>
        </authorList>
    </citation>
    <scope>NUCLEOTIDE SEQUENCE [LARGE SCALE GENOMIC DNA]</scope>
    <source>
        <strain evidence="16 17">AC55</strain>
    </source>
</reference>
<evidence type="ECO:0000256" key="13">
    <source>
        <dbReference type="PIRSR" id="PIRSR606262-3"/>
    </source>
</evidence>
<dbReference type="InterPro" id="IPR006262">
    <property type="entry name" value="Cyt_deam_tetra"/>
</dbReference>
<dbReference type="Pfam" id="PF00383">
    <property type="entry name" value="dCMP_cyt_deam_1"/>
    <property type="match status" value="1"/>
</dbReference>
<dbReference type="SUPFAM" id="SSF53927">
    <property type="entry name" value="Cytidine deaminase-like"/>
    <property type="match status" value="1"/>
</dbReference>
<evidence type="ECO:0000256" key="9">
    <source>
        <dbReference type="ARBA" id="ARBA00032005"/>
    </source>
</evidence>
<evidence type="ECO:0000313" key="16">
    <source>
        <dbReference type="EMBL" id="BBB32955.1"/>
    </source>
</evidence>
<keyword evidence="6 13" id="KW-0479">Metal-binding</keyword>
<comment type="catalytic activity">
    <reaction evidence="11 14">
        <text>cytidine + H2O + H(+) = uridine + NH4(+)</text>
        <dbReference type="Rhea" id="RHEA:16069"/>
        <dbReference type="ChEBI" id="CHEBI:15377"/>
        <dbReference type="ChEBI" id="CHEBI:15378"/>
        <dbReference type="ChEBI" id="CHEBI:16704"/>
        <dbReference type="ChEBI" id="CHEBI:17562"/>
        <dbReference type="ChEBI" id="CHEBI:28938"/>
        <dbReference type="EC" id="3.5.4.5"/>
    </reaction>
</comment>
<accession>A0A7R6SZL4</accession>
<comment type="cofactor">
    <cofactor evidence="1 13 14">
        <name>Zn(2+)</name>
        <dbReference type="ChEBI" id="CHEBI:29105"/>
    </cofactor>
</comment>
<dbReference type="KEGG" id="thyd:TTHT_1445"/>
<feature type="domain" description="CMP/dCMP-type deaminase" evidence="15">
    <location>
        <begin position="1"/>
        <end position="127"/>
    </location>
</feature>
<dbReference type="GO" id="GO:0042802">
    <property type="term" value="F:identical protein binding"/>
    <property type="evidence" value="ECO:0007669"/>
    <property type="project" value="UniProtKB-ARBA"/>
</dbReference>
<sequence>MRKIEALQILKNIIKKAYCPYSNFPVAALVEDNNGEYATGINVENASFGLTVCAERIAMFNFVVNGFKNPVRLFLYAPTEDFTPPCGACRQVLAEFNPDMEIILFNKEENFTSYKLSELLPQSFSGENLKGKQ</sequence>
<dbReference type="GO" id="GO:0008270">
    <property type="term" value="F:zinc ion binding"/>
    <property type="evidence" value="ECO:0007669"/>
    <property type="project" value="UniProtKB-UniRule"/>
</dbReference>
<dbReference type="Proteomes" id="UP000595564">
    <property type="component" value="Chromosome"/>
</dbReference>
<dbReference type="GO" id="GO:0004126">
    <property type="term" value="F:cytidine deaminase activity"/>
    <property type="evidence" value="ECO:0007669"/>
    <property type="project" value="UniProtKB-UniRule"/>
</dbReference>
<organism evidence="16 17">
    <name type="scientific">Thermotomaculum hydrothermale</name>
    <dbReference type="NCBI Taxonomy" id="981385"/>
    <lineage>
        <taxon>Bacteria</taxon>
        <taxon>Pseudomonadati</taxon>
        <taxon>Acidobacteriota</taxon>
        <taxon>Holophagae</taxon>
        <taxon>Thermotomaculales</taxon>
        <taxon>Thermotomaculaceae</taxon>
        <taxon>Thermotomaculum</taxon>
    </lineage>
</organism>
<gene>
    <name evidence="16" type="primary">cdd</name>
    <name evidence="16" type="ORF">TTHT_1445</name>
</gene>
<proteinExistence type="inferred from homology"/>
<dbReference type="PANTHER" id="PTHR11644">
    <property type="entry name" value="CYTIDINE DEAMINASE"/>
    <property type="match status" value="1"/>
</dbReference>
<dbReference type="RefSeq" id="WP_201327255.1">
    <property type="nucleotide sequence ID" value="NZ_AP017470.1"/>
</dbReference>
<feature type="binding site" evidence="13">
    <location>
        <position position="89"/>
    </location>
    <ligand>
        <name>Zn(2+)</name>
        <dbReference type="ChEBI" id="CHEBI:29105"/>
        <note>catalytic</note>
    </ligand>
</feature>
<feature type="active site" description="Proton donor" evidence="12">
    <location>
        <position position="55"/>
    </location>
</feature>
<dbReference type="GO" id="GO:0055086">
    <property type="term" value="P:nucleobase-containing small molecule metabolic process"/>
    <property type="evidence" value="ECO:0007669"/>
    <property type="project" value="UniProtKB-ARBA"/>
</dbReference>
<comment type="function">
    <text evidence="2 14">This enzyme scavenges exogenous and endogenous cytidine and 2'-deoxycytidine for UMP synthesis.</text>
</comment>
<evidence type="ECO:0000256" key="8">
    <source>
        <dbReference type="ARBA" id="ARBA00022833"/>
    </source>
</evidence>
<name>A0A7R6SZL4_9BACT</name>
<evidence type="ECO:0000256" key="10">
    <source>
        <dbReference type="ARBA" id="ARBA00049252"/>
    </source>
</evidence>
<dbReference type="EMBL" id="AP017470">
    <property type="protein sequence ID" value="BBB32955.1"/>
    <property type="molecule type" value="Genomic_DNA"/>
</dbReference>
<evidence type="ECO:0000256" key="4">
    <source>
        <dbReference type="ARBA" id="ARBA00012783"/>
    </source>
</evidence>
<evidence type="ECO:0000256" key="2">
    <source>
        <dbReference type="ARBA" id="ARBA00003949"/>
    </source>
</evidence>
<dbReference type="GO" id="GO:0005829">
    <property type="term" value="C:cytosol"/>
    <property type="evidence" value="ECO:0007669"/>
    <property type="project" value="TreeGrafter"/>
</dbReference>
<dbReference type="AlphaFoldDB" id="A0A7R6SZL4"/>
<dbReference type="InterPro" id="IPR016193">
    <property type="entry name" value="Cytidine_deaminase-like"/>
</dbReference>
<feature type="binding site" evidence="13">
    <location>
        <position position="53"/>
    </location>
    <ligand>
        <name>Zn(2+)</name>
        <dbReference type="ChEBI" id="CHEBI:29105"/>
        <note>catalytic</note>
    </ligand>
</feature>
<evidence type="ECO:0000256" key="7">
    <source>
        <dbReference type="ARBA" id="ARBA00022801"/>
    </source>
</evidence>
<comment type="similarity">
    <text evidence="3 14">Belongs to the cytidine and deoxycytidylate deaminase family.</text>
</comment>
<evidence type="ECO:0000256" key="6">
    <source>
        <dbReference type="ARBA" id="ARBA00022723"/>
    </source>
</evidence>
<dbReference type="NCBIfam" id="NF004064">
    <property type="entry name" value="PRK05578.1"/>
    <property type="match status" value="1"/>
</dbReference>
<keyword evidence="7 14" id="KW-0378">Hydrolase</keyword>
<evidence type="ECO:0000313" key="17">
    <source>
        <dbReference type="Proteomes" id="UP000595564"/>
    </source>
</evidence>
<dbReference type="PROSITE" id="PS51747">
    <property type="entry name" value="CYT_DCMP_DEAMINASES_2"/>
    <property type="match status" value="1"/>
</dbReference>
<evidence type="ECO:0000259" key="15">
    <source>
        <dbReference type="PROSITE" id="PS51747"/>
    </source>
</evidence>
<dbReference type="EC" id="3.5.4.5" evidence="4 14"/>
<dbReference type="GO" id="GO:0072527">
    <property type="term" value="P:pyrimidine-containing compound metabolic process"/>
    <property type="evidence" value="ECO:0007669"/>
    <property type="project" value="UniProtKB-ARBA"/>
</dbReference>
<evidence type="ECO:0000256" key="1">
    <source>
        <dbReference type="ARBA" id="ARBA00001947"/>
    </source>
</evidence>
<evidence type="ECO:0000256" key="14">
    <source>
        <dbReference type="RuleBase" id="RU364006"/>
    </source>
</evidence>
<dbReference type="FunFam" id="3.40.140.10:FF:000008">
    <property type="entry name" value="Cytidine deaminase"/>
    <property type="match status" value="1"/>
</dbReference>
<evidence type="ECO:0000256" key="5">
    <source>
        <dbReference type="ARBA" id="ARBA00018266"/>
    </source>
</evidence>
<evidence type="ECO:0000256" key="11">
    <source>
        <dbReference type="ARBA" id="ARBA00049558"/>
    </source>
</evidence>
<keyword evidence="17" id="KW-1185">Reference proteome</keyword>
<evidence type="ECO:0000256" key="12">
    <source>
        <dbReference type="PIRSR" id="PIRSR606262-1"/>
    </source>
</evidence>
<dbReference type="NCBIfam" id="TIGR01354">
    <property type="entry name" value="cyt_deam_tetra"/>
    <property type="match status" value="1"/>
</dbReference>
<dbReference type="InterPro" id="IPR050202">
    <property type="entry name" value="Cyt/Deoxycyt_deaminase"/>
</dbReference>
<comment type="catalytic activity">
    <reaction evidence="10 14">
        <text>2'-deoxycytidine + H2O + H(+) = 2'-deoxyuridine + NH4(+)</text>
        <dbReference type="Rhea" id="RHEA:13433"/>
        <dbReference type="ChEBI" id="CHEBI:15377"/>
        <dbReference type="ChEBI" id="CHEBI:15378"/>
        <dbReference type="ChEBI" id="CHEBI:15698"/>
        <dbReference type="ChEBI" id="CHEBI:16450"/>
        <dbReference type="ChEBI" id="CHEBI:28938"/>
        <dbReference type="EC" id="3.5.4.5"/>
    </reaction>
</comment>
<dbReference type="PROSITE" id="PS00903">
    <property type="entry name" value="CYT_DCMP_DEAMINASES_1"/>
    <property type="match status" value="1"/>
</dbReference>
<dbReference type="InterPro" id="IPR002125">
    <property type="entry name" value="CMP_dCMP_dom"/>
</dbReference>
<evidence type="ECO:0000256" key="3">
    <source>
        <dbReference type="ARBA" id="ARBA00006576"/>
    </source>
</evidence>